<dbReference type="InterPro" id="IPR010994">
    <property type="entry name" value="RuvA_2-like"/>
</dbReference>
<dbReference type="RefSeq" id="WP_013910300.1">
    <property type="nucleotide sequence ID" value="NC_015682.1"/>
</dbReference>
<dbReference type="InterPro" id="IPR051675">
    <property type="entry name" value="Endo/Exo/Phosphatase_dom_1"/>
</dbReference>
<dbReference type="EMBL" id="CP002829">
    <property type="protein sequence ID" value="AEH23602.1"/>
    <property type="molecule type" value="Genomic_DNA"/>
</dbReference>
<dbReference type="InterPro" id="IPR004509">
    <property type="entry name" value="Competence_ComEA_HhH"/>
</dbReference>
<dbReference type="Pfam" id="PF12836">
    <property type="entry name" value="HHH_3"/>
    <property type="match status" value="1"/>
</dbReference>
<gene>
    <name evidence="2" type="ordered locus">TOPB45_1524</name>
</gene>
<dbReference type="SUPFAM" id="SSF47781">
    <property type="entry name" value="RuvA domain 2-like"/>
    <property type="match status" value="1"/>
</dbReference>
<evidence type="ECO:0000313" key="3">
    <source>
        <dbReference type="Proteomes" id="UP000006583"/>
    </source>
</evidence>
<evidence type="ECO:0000313" key="2">
    <source>
        <dbReference type="EMBL" id="AEH23602.1"/>
    </source>
</evidence>
<dbReference type="eggNOG" id="COG1555">
    <property type="taxonomic scope" value="Bacteria"/>
</dbReference>
<dbReference type="STRING" id="795359.TOPB45_1524"/>
<feature type="domain" description="Helix-hairpin-helix DNA-binding motif class 1" evidence="1">
    <location>
        <begin position="35"/>
        <end position="54"/>
    </location>
</feature>
<dbReference type="GO" id="GO:0003677">
    <property type="term" value="F:DNA binding"/>
    <property type="evidence" value="ECO:0007669"/>
    <property type="project" value="InterPro"/>
</dbReference>
<protein>
    <submittedName>
        <fullName evidence="2">Competence protein ComEA helix-hairpin-helix repeat protein</fullName>
    </submittedName>
</protein>
<dbReference type="KEGG" id="top:TOPB45_1524"/>
<dbReference type="AlphaFoldDB" id="F8C3H1"/>
<dbReference type="PATRIC" id="fig|795359.3.peg.1551"/>
<organism evidence="2 3">
    <name type="scientific">Thermodesulfobacterium geofontis (strain OPF15)</name>
    <dbReference type="NCBI Taxonomy" id="795359"/>
    <lineage>
        <taxon>Bacteria</taxon>
        <taxon>Pseudomonadati</taxon>
        <taxon>Thermodesulfobacteriota</taxon>
        <taxon>Thermodesulfobacteria</taxon>
        <taxon>Thermodesulfobacteriales</taxon>
        <taxon>Thermodesulfobacteriaceae</taxon>
        <taxon>Thermodesulfobacterium</taxon>
    </lineage>
</organism>
<dbReference type="GO" id="GO:0015627">
    <property type="term" value="C:type II protein secretion system complex"/>
    <property type="evidence" value="ECO:0007669"/>
    <property type="project" value="TreeGrafter"/>
</dbReference>
<dbReference type="SMART" id="SM00278">
    <property type="entry name" value="HhH1"/>
    <property type="match status" value="2"/>
</dbReference>
<dbReference type="PANTHER" id="PTHR21180:SF32">
    <property type="entry name" value="ENDONUCLEASE_EXONUCLEASE_PHOSPHATASE FAMILY DOMAIN-CONTAINING PROTEIN 1"/>
    <property type="match status" value="1"/>
</dbReference>
<sequence>MFSFIKSIFIVILFLLIPFYSFSTNKIDINQATVEELEKLPGIGPKIAKNIVEYREKNGPFRSIEELLKVKGIGPKKLEQIKKYLKINKEKTNSPDISKEQEKSLEIYYYKDEKGIIHYTQFPETVPEKYRNTLKKLE</sequence>
<proteinExistence type="predicted"/>
<dbReference type="NCBIfam" id="TIGR00426">
    <property type="entry name" value="competence protein ComEA helix-hairpin-helix repeat region"/>
    <property type="match status" value="1"/>
</dbReference>
<keyword evidence="3" id="KW-1185">Reference proteome</keyword>
<accession>F8C3H1</accession>
<dbReference type="HOGENOM" id="CLU_1854280_0_0_0"/>
<reference evidence="2 3" key="1">
    <citation type="journal article" date="2013" name="Genome Announc.">
        <title>Complete genome sequence of the hyperthermophilic sulfate-reducing bacterium Thermodesulfobacterium geofontis OPF15T.</title>
        <authorList>
            <person name="Elkins J.G."/>
            <person name="Hamilton-Brehm S.D."/>
            <person name="Lucas S."/>
            <person name="Han J."/>
            <person name="Lapidus A."/>
            <person name="Cheng J.F."/>
            <person name="Goodwin L.A."/>
            <person name="Pitluck S."/>
            <person name="Peters L."/>
            <person name="Mikhailova N."/>
            <person name="Davenport K.W."/>
            <person name="Detter J.C."/>
            <person name="Han C.S."/>
            <person name="Tapia R."/>
            <person name="Land M.L."/>
            <person name="Hauser L."/>
            <person name="Kyrpides N.C."/>
            <person name="Ivanova N.N."/>
            <person name="Pagani I."/>
            <person name="Bruce D."/>
            <person name="Woyke T."/>
            <person name="Cottingham R.W."/>
        </authorList>
    </citation>
    <scope>NUCLEOTIDE SEQUENCE [LARGE SCALE GENOMIC DNA]</scope>
    <source>
        <strain evidence="2 3">OPF15</strain>
    </source>
</reference>
<evidence type="ECO:0000259" key="1">
    <source>
        <dbReference type="SMART" id="SM00278"/>
    </source>
</evidence>
<name>F8C3H1_THEGP</name>
<dbReference type="Gene3D" id="1.10.150.320">
    <property type="entry name" value="Photosystem II 12 kDa extrinsic protein"/>
    <property type="match status" value="1"/>
</dbReference>
<dbReference type="OrthoDB" id="9790239at2"/>
<dbReference type="GO" id="GO:0015628">
    <property type="term" value="P:protein secretion by the type II secretion system"/>
    <property type="evidence" value="ECO:0007669"/>
    <property type="project" value="TreeGrafter"/>
</dbReference>
<dbReference type="PANTHER" id="PTHR21180">
    <property type="entry name" value="ENDONUCLEASE/EXONUCLEASE/PHOSPHATASE FAMILY DOMAIN-CONTAINING PROTEIN 1"/>
    <property type="match status" value="1"/>
</dbReference>
<dbReference type="InterPro" id="IPR003583">
    <property type="entry name" value="Hlx-hairpin-Hlx_DNA-bd_motif"/>
</dbReference>
<feature type="domain" description="Helix-hairpin-helix DNA-binding motif class 1" evidence="1">
    <location>
        <begin position="65"/>
        <end position="84"/>
    </location>
</feature>
<dbReference type="GO" id="GO:0006281">
    <property type="term" value="P:DNA repair"/>
    <property type="evidence" value="ECO:0007669"/>
    <property type="project" value="InterPro"/>
</dbReference>
<dbReference type="Proteomes" id="UP000006583">
    <property type="component" value="Chromosome"/>
</dbReference>